<dbReference type="Pfam" id="PF00454">
    <property type="entry name" value="PI3_PI4_kinase"/>
    <property type="match status" value="1"/>
</dbReference>
<dbReference type="InterPro" id="IPR015433">
    <property type="entry name" value="PI3/4_kinase"/>
</dbReference>
<evidence type="ECO:0000259" key="6">
    <source>
        <dbReference type="PROSITE" id="PS51545"/>
    </source>
</evidence>
<comment type="similarity">
    <text evidence="1">Belongs to the PI3/PI4-kinase family. Type III PI4K subfamily.</text>
</comment>
<dbReference type="InterPro" id="IPR016024">
    <property type="entry name" value="ARM-type_fold"/>
</dbReference>
<evidence type="ECO:0000313" key="8">
    <source>
        <dbReference type="WBParaSite" id="Pan_g15405.t1"/>
    </source>
</evidence>
<dbReference type="Pfam" id="PF19274">
    <property type="entry name" value="PI4K_N"/>
    <property type="match status" value="3"/>
</dbReference>
<evidence type="ECO:0000256" key="3">
    <source>
        <dbReference type="ARBA" id="ARBA00022679"/>
    </source>
</evidence>
<evidence type="ECO:0000256" key="2">
    <source>
        <dbReference type="ARBA" id="ARBA00012169"/>
    </source>
</evidence>
<dbReference type="Gene3D" id="1.10.1070.11">
    <property type="entry name" value="Phosphatidylinositol 3-/4-kinase, catalytic domain"/>
    <property type="match status" value="1"/>
</dbReference>
<dbReference type="GO" id="GO:0005737">
    <property type="term" value="C:cytoplasm"/>
    <property type="evidence" value="ECO:0007669"/>
    <property type="project" value="TreeGrafter"/>
</dbReference>
<dbReference type="InterPro" id="IPR018936">
    <property type="entry name" value="PI3/4_kinase_CS"/>
</dbReference>
<accession>A0A7E4V1C1</accession>
<organism evidence="7 8">
    <name type="scientific">Panagrellus redivivus</name>
    <name type="common">Microworm</name>
    <dbReference type="NCBI Taxonomy" id="6233"/>
    <lineage>
        <taxon>Eukaryota</taxon>
        <taxon>Metazoa</taxon>
        <taxon>Ecdysozoa</taxon>
        <taxon>Nematoda</taxon>
        <taxon>Chromadorea</taxon>
        <taxon>Rhabditida</taxon>
        <taxon>Tylenchina</taxon>
        <taxon>Panagrolaimomorpha</taxon>
        <taxon>Panagrolaimoidea</taxon>
        <taxon>Panagrolaimidae</taxon>
        <taxon>Panagrellus</taxon>
    </lineage>
</organism>
<keyword evidence="3" id="KW-0808">Transferase</keyword>
<dbReference type="FunFam" id="1.10.1070.11:FF:000005">
    <property type="entry name" value="Phosphatidylinositol 4-kinase, catalytic, alpha"/>
    <property type="match status" value="1"/>
</dbReference>
<reference evidence="8" key="2">
    <citation type="submission" date="2020-10" db="UniProtKB">
        <authorList>
            <consortium name="WormBaseParasite"/>
        </authorList>
    </citation>
    <scope>IDENTIFICATION</scope>
</reference>
<feature type="domain" description="PI3K/PI4K catalytic" evidence="5">
    <location>
        <begin position="1817"/>
        <end position="2085"/>
    </location>
</feature>
<dbReference type="GO" id="GO:0046854">
    <property type="term" value="P:phosphatidylinositol phosphate biosynthetic process"/>
    <property type="evidence" value="ECO:0007669"/>
    <property type="project" value="InterPro"/>
</dbReference>
<dbReference type="PANTHER" id="PTHR10048:SF15">
    <property type="entry name" value="PHOSPHATIDYLINOSITOL 4-KINASE ALPHA"/>
    <property type="match status" value="1"/>
</dbReference>
<reference evidence="7" key="1">
    <citation type="journal article" date="2013" name="Genetics">
        <title>The draft genome and transcriptome of Panagrellus redivivus are shaped by the harsh demands of a free-living lifestyle.</title>
        <authorList>
            <person name="Srinivasan J."/>
            <person name="Dillman A.R."/>
            <person name="Macchietto M.G."/>
            <person name="Heikkinen L."/>
            <person name="Lakso M."/>
            <person name="Fracchia K.M."/>
            <person name="Antoshechkin I."/>
            <person name="Mortazavi A."/>
            <person name="Wong G."/>
            <person name="Sternberg P.W."/>
        </authorList>
    </citation>
    <scope>NUCLEOTIDE SEQUENCE [LARGE SCALE GENOMIC DNA]</scope>
    <source>
        <strain evidence="7">MT8872</strain>
    </source>
</reference>
<dbReference type="Gene3D" id="1.25.40.70">
    <property type="entry name" value="Phosphatidylinositol 3-kinase, accessory domain (PIK)"/>
    <property type="match status" value="1"/>
</dbReference>
<evidence type="ECO:0000256" key="1">
    <source>
        <dbReference type="ARBA" id="ARBA00006209"/>
    </source>
</evidence>
<dbReference type="InterPro" id="IPR045495">
    <property type="entry name" value="PI4K_N"/>
</dbReference>
<dbReference type="Pfam" id="PF00613">
    <property type="entry name" value="PI3Ka"/>
    <property type="match status" value="1"/>
</dbReference>
<dbReference type="PROSITE" id="PS50290">
    <property type="entry name" value="PI3_4_KINASE_3"/>
    <property type="match status" value="1"/>
</dbReference>
<dbReference type="GO" id="GO:0005886">
    <property type="term" value="C:plasma membrane"/>
    <property type="evidence" value="ECO:0007669"/>
    <property type="project" value="TreeGrafter"/>
</dbReference>
<dbReference type="PROSITE" id="PS00915">
    <property type="entry name" value="PI3_4_KINASE_1"/>
    <property type="match status" value="1"/>
</dbReference>
<dbReference type="InterPro" id="IPR042236">
    <property type="entry name" value="PI3K_accessory_sf"/>
</dbReference>
<dbReference type="PROSITE" id="PS51545">
    <property type="entry name" value="PIK_HELICAL"/>
    <property type="match status" value="1"/>
</dbReference>
<dbReference type="InterPro" id="IPR036940">
    <property type="entry name" value="PI3/4_kinase_cat_sf"/>
</dbReference>
<keyword evidence="7" id="KW-1185">Reference proteome</keyword>
<dbReference type="EC" id="2.7.1.67" evidence="2"/>
<sequence length="2102" mass="238204">MQENFALTNLQGLALCVAQRDDVLLNDVVSSLFGPNALGLENSPLTHNVRSSTIAACFYVLYSNGQHAEGIVDILLALLKRLPSVRWIDDAAANKSDRVTIYEHFMFCFSTGLSDIAAHFPHVRNEIVKAQIDLLETLVAKIVSVSAVVQNSENHSDVENGKGTDSILPQSIETKVDLMKLLSMAIGYIRAIFRYSPNRAFPLIANIHPPPFPAKVNSDDDDLIIEPPVKLSIDSSNWNWREVELKNNVKSIVSKHGCSFINILPTIPDTRPIFQLCFDEIQTVMGILTKLTSIQSLDEIAAEVFISGELRRFPYKSISETLQLVTVTMLREVVAPYSLQENALLPTDTKDRITDEFISRVREFAKKTYHHGQEQILQRDSTKDNPRTYYLKTRRIMDADSVINRVKMLVLANSICLELIVWCAVTDTDGDNVCAIITEKMLKYQRHLSLNMPINVTSLDALGTLAEKFPTLAKNFVVQFLCRFLLDPSPMITVLAGDNYAEKKPSALEKPKVEDSTYRRMQGFVSLRSAAIEALCKALKAARSVDPNSVQACLASVSSKLYLIAIKDDVNSLLTLENAILTLGRIGVALREQTEVPELVMQIFLQRFCNPPSTQDNLIISSMTDMIIAGAKGIYDSVMKLFVQVTVESSNKVYTSDPDTVDHRYAHVSLAVDSALARLSQVAANDEDRMTLLIRLLELFVQLGVEGKRIGEKTSKATIKVSSGAGNLGVLIPKISAAMSRLEPITNPSTKLRNLFRDFWFYCSVLGFDVAYSGLWPEDWYTAVCHIACKSPVLIANENLKSELIDNAAIRFSGDAMEIQALRTTLCQEFYAQDASNITQINRMDMTQCLYLISVFRMETMRVKHSQSPEAVHCIFKYLEDRAIRKDKSGIWHCFLTGAVNIFDEYLKHAKKHYASDKKVEKHLVFHAQFCLVQFGHNLREIRRCADTCLSKLTCSFPFLLWNGKVISTALKILQRFSYNLESDPECVESTLDFEDVPWTIQLQDTLEARQAVTKDFGHRCEQLLSEAMRWAPGTTHSHLLEYVRLTNSSNDNALRLTIEAVLNNSNRSEDLLLVDTGGQKREDKQGTDVATYLNSLSMRSEYLGQIKGMLSMLRDVQDAESAEMALVEHLETLLDQGLERDDEAKIAKALMLMSAFFIYLEDLNHRLLKNLVWAPLRRFTATTVKLCTASWNWILAAKDDFHMHFQQEMASCWITIAQRQFGVFERDDIQPSPLSMLYCEREPAPNILPHVIWINFLTERICLAKYCNQEQLDLFELMFIQTLSMSIGTRPNTGNSFIQQVTLAPAVVTTPVSITRNIEAIGVRFRLLSSVLDMIQSDSSLNGLSKNVLRHRVYATAFDYFTLGPQTPKQSVMQLKNDLHQLNIFWKALYADSKYINKECFLTNDLELHLNTVHSLLAGGDSHKSNTWYGSATSPMNTWANTISIVAAHSSRNNPQTRVQQNERVNRDIERQVRQCLRHRQLLLLLVGSEIERLNAWLNPLSDVIDEDKLTVDRWIKSTFGDTRINMKQMRDLVKFAWEISPELAVALSSRFPAHTTVRTTLQDLVRTFPEQVSHLESALPLFVGSVNTNYDEFDLSHLLTWTKCTPVMALSLLSPRLHAQNPIVMQYAVRVLRSYSADVLLLYIPQIVQSMRWDNLGYVSDLMQWLAGHSQLLAHQLLWNMKANMFTDEDAKLEDPILYKPLREISDKIINQLEGAARRFYAAEFDLFDKITRISGAIKPYPKGEARKKACLKALAEVELGCIGYLPSNPESILLQIDHASATPMQSAAKAPFLARFKVRKGHVNEVEAIALTYYQNADASKDHLENEFRQLLRQDEHVCWKGAIFKVGDDVRQDMLALQLMQLMKNIFDALNLDVCLFPYRVVATSPGCGVIECVPDSKSRDQLGRQTDYGLFEYFLTTYGDETSEGFQVARRNFIRSMAAYSVFSFLLQIKDRHNGNIMINKHGHIIHIDFGFMFESSPGGNLGFEPDFKLSQEMVDIMGHKVDSAPFKQFATLCVQAYLAIRPHYNAFISLVSMMLDTKLPCFRGKTIQQFRTRFAPEANDRDAAKYMNTIINNCFNNMRSKMYDQLQYFQNDIPYG</sequence>
<dbReference type="Gene3D" id="3.30.1010.10">
    <property type="entry name" value="Phosphatidylinositol 3-kinase Catalytic Subunit, Chain A, domain 4"/>
    <property type="match status" value="1"/>
</dbReference>
<proteinExistence type="inferred from homology"/>
<feature type="domain" description="PIK helical" evidence="6">
    <location>
        <begin position="1531"/>
        <end position="1707"/>
    </location>
</feature>
<dbReference type="InterPro" id="IPR001263">
    <property type="entry name" value="PI3K_accessory_dom"/>
</dbReference>
<dbReference type="InterPro" id="IPR000403">
    <property type="entry name" value="PI3/4_kinase_cat_dom"/>
</dbReference>
<dbReference type="SMART" id="SM00146">
    <property type="entry name" value="PI3Kc"/>
    <property type="match status" value="1"/>
</dbReference>
<protein>
    <recommendedName>
        <fullName evidence="2">1-phosphatidylinositol 4-kinase</fullName>
        <ecNumber evidence="2">2.7.1.67</ecNumber>
    </recommendedName>
</protein>
<dbReference type="PANTHER" id="PTHR10048">
    <property type="entry name" value="PHOSPHATIDYLINOSITOL KINASE"/>
    <property type="match status" value="1"/>
</dbReference>
<evidence type="ECO:0000256" key="4">
    <source>
        <dbReference type="ARBA" id="ARBA00022777"/>
    </source>
</evidence>
<name>A0A7E4V1C1_PANRE</name>
<evidence type="ECO:0000313" key="7">
    <source>
        <dbReference type="Proteomes" id="UP000492821"/>
    </source>
</evidence>
<keyword evidence="4" id="KW-0418">Kinase</keyword>
<dbReference type="Proteomes" id="UP000492821">
    <property type="component" value="Unassembled WGS sequence"/>
</dbReference>
<dbReference type="GO" id="GO:0048015">
    <property type="term" value="P:phosphatidylinositol-mediated signaling"/>
    <property type="evidence" value="ECO:0007669"/>
    <property type="project" value="TreeGrafter"/>
</dbReference>
<dbReference type="SUPFAM" id="SSF56112">
    <property type="entry name" value="Protein kinase-like (PK-like)"/>
    <property type="match status" value="1"/>
</dbReference>
<dbReference type="CDD" id="cd05167">
    <property type="entry name" value="PI4Kc_III_alpha"/>
    <property type="match status" value="1"/>
</dbReference>
<evidence type="ECO:0000259" key="5">
    <source>
        <dbReference type="PROSITE" id="PS50290"/>
    </source>
</evidence>
<dbReference type="InterPro" id="IPR011009">
    <property type="entry name" value="Kinase-like_dom_sf"/>
</dbReference>
<dbReference type="GO" id="GO:0004430">
    <property type="term" value="F:1-phosphatidylinositol 4-kinase activity"/>
    <property type="evidence" value="ECO:0007669"/>
    <property type="project" value="UniProtKB-EC"/>
</dbReference>
<dbReference type="SUPFAM" id="SSF48371">
    <property type="entry name" value="ARM repeat"/>
    <property type="match status" value="2"/>
</dbReference>
<dbReference type="WBParaSite" id="Pan_g15405.t1">
    <property type="protein sequence ID" value="Pan_g15405.t1"/>
    <property type="gene ID" value="Pan_g15405"/>
</dbReference>
<dbReference type="FunFam" id="3.30.1010.10:FF:000009">
    <property type="entry name" value="Phosphatidylinositol 4-kinase, catalytic, alpha"/>
    <property type="match status" value="1"/>
</dbReference>
<dbReference type="SMART" id="SM00145">
    <property type="entry name" value="PI3Ka"/>
    <property type="match status" value="1"/>
</dbReference>
<dbReference type="PROSITE" id="PS00916">
    <property type="entry name" value="PI3_4_KINASE_2"/>
    <property type="match status" value="1"/>
</dbReference>